<sequence length="128" mass="14127">METNLPPTQTIQVNKVSYSCEICSGPYDTQYCMKDPEQAFVDYASSRIDEAGDVRLSKFEADFKQQQSEMTNKIDTVLKAITDRIAGTLPSDTVENLKLSATPVLSARSYPTIDPKCSTHPSNSINAI</sequence>
<evidence type="ECO:0008006" key="3">
    <source>
        <dbReference type="Google" id="ProtNLM"/>
    </source>
</evidence>
<protein>
    <recommendedName>
        <fullName evidence="3">MAK10-like protein</fullName>
    </recommendedName>
</protein>
<organism evidence="1 2">
    <name type="scientific">Tanacetum coccineum</name>
    <dbReference type="NCBI Taxonomy" id="301880"/>
    <lineage>
        <taxon>Eukaryota</taxon>
        <taxon>Viridiplantae</taxon>
        <taxon>Streptophyta</taxon>
        <taxon>Embryophyta</taxon>
        <taxon>Tracheophyta</taxon>
        <taxon>Spermatophyta</taxon>
        <taxon>Magnoliopsida</taxon>
        <taxon>eudicotyledons</taxon>
        <taxon>Gunneridae</taxon>
        <taxon>Pentapetalae</taxon>
        <taxon>asterids</taxon>
        <taxon>campanulids</taxon>
        <taxon>Asterales</taxon>
        <taxon>Asteraceae</taxon>
        <taxon>Asteroideae</taxon>
        <taxon>Anthemideae</taxon>
        <taxon>Anthemidinae</taxon>
        <taxon>Tanacetum</taxon>
    </lineage>
</organism>
<proteinExistence type="predicted"/>
<evidence type="ECO:0000313" key="1">
    <source>
        <dbReference type="EMBL" id="GJT92382.1"/>
    </source>
</evidence>
<accession>A0ABQ5HYK8</accession>
<dbReference type="Proteomes" id="UP001151760">
    <property type="component" value="Unassembled WGS sequence"/>
</dbReference>
<gene>
    <name evidence="1" type="ORF">Tco_1081227</name>
</gene>
<dbReference type="EMBL" id="BQNB010020104">
    <property type="protein sequence ID" value="GJT92382.1"/>
    <property type="molecule type" value="Genomic_DNA"/>
</dbReference>
<comment type="caution">
    <text evidence="1">The sequence shown here is derived from an EMBL/GenBank/DDBJ whole genome shotgun (WGS) entry which is preliminary data.</text>
</comment>
<reference evidence="1" key="1">
    <citation type="journal article" date="2022" name="Int. J. Mol. Sci.">
        <title>Draft Genome of Tanacetum Coccineum: Genomic Comparison of Closely Related Tanacetum-Family Plants.</title>
        <authorList>
            <person name="Yamashiro T."/>
            <person name="Shiraishi A."/>
            <person name="Nakayama K."/>
            <person name="Satake H."/>
        </authorList>
    </citation>
    <scope>NUCLEOTIDE SEQUENCE</scope>
</reference>
<keyword evidence="2" id="KW-1185">Reference proteome</keyword>
<name>A0ABQ5HYK8_9ASTR</name>
<evidence type="ECO:0000313" key="2">
    <source>
        <dbReference type="Proteomes" id="UP001151760"/>
    </source>
</evidence>
<reference evidence="1" key="2">
    <citation type="submission" date="2022-01" db="EMBL/GenBank/DDBJ databases">
        <authorList>
            <person name="Yamashiro T."/>
            <person name="Shiraishi A."/>
            <person name="Satake H."/>
            <person name="Nakayama K."/>
        </authorList>
    </citation>
    <scope>NUCLEOTIDE SEQUENCE</scope>
</reference>